<gene>
    <name evidence="2" type="ORF">SAMEA23995918_04751</name>
</gene>
<dbReference type="Proteomes" id="UP000252079">
    <property type="component" value="Unassembled WGS sequence"/>
</dbReference>
<keyword evidence="1" id="KW-0812">Transmembrane</keyword>
<organism evidence="2 3">
    <name type="scientific">Klebsiella quasipneumoniae</name>
    <dbReference type="NCBI Taxonomy" id="1463165"/>
    <lineage>
        <taxon>Bacteria</taxon>
        <taxon>Pseudomonadati</taxon>
        <taxon>Pseudomonadota</taxon>
        <taxon>Gammaproteobacteria</taxon>
        <taxon>Enterobacterales</taxon>
        <taxon>Enterobacteriaceae</taxon>
        <taxon>Klebsiella/Raoultella group</taxon>
        <taxon>Klebsiella</taxon>
        <taxon>Klebsiella pneumoniae complex</taxon>
    </lineage>
</organism>
<evidence type="ECO:0000256" key="1">
    <source>
        <dbReference type="SAM" id="Phobius"/>
    </source>
</evidence>
<keyword evidence="1" id="KW-0472">Membrane</keyword>
<dbReference type="EMBL" id="UFBM01000050">
    <property type="protein sequence ID" value="SSG06047.1"/>
    <property type="molecule type" value="Genomic_DNA"/>
</dbReference>
<name>A0ABD7N828_9ENTR</name>
<accession>A0ABD7N828</accession>
<evidence type="ECO:0000313" key="2">
    <source>
        <dbReference type="EMBL" id="SSG06047.1"/>
    </source>
</evidence>
<comment type="caution">
    <text evidence="2">The sequence shown here is derived from an EMBL/GenBank/DDBJ whole genome shotgun (WGS) entry which is preliminary data.</text>
</comment>
<dbReference type="AlphaFoldDB" id="A0ABD7N828"/>
<keyword evidence="1" id="KW-1133">Transmembrane helix</keyword>
<protein>
    <submittedName>
        <fullName evidence="2">Uncharacterized protein</fullName>
    </submittedName>
</protein>
<sequence length="58" mass="6778">MPILIYFAIGLVIFSLLFLFGRVHCPTRFDVFLSAVLLCILWPILLIKFVFCFRVERG</sequence>
<reference evidence="2 3" key="1">
    <citation type="submission" date="2018-07" db="EMBL/GenBank/DDBJ databases">
        <authorList>
            <consortium name="Pathogen Informatics"/>
        </authorList>
    </citation>
    <scope>NUCLEOTIDE SEQUENCE [LARGE SCALE GENOMIC DNA]</scope>
    <source>
        <strain evidence="2 3">4300STDY6636950</strain>
    </source>
</reference>
<evidence type="ECO:0000313" key="3">
    <source>
        <dbReference type="Proteomes" id="UP000252079"/>
    </source>
</evidence>
<proteinExistence type="predicted"/>
<feature type="transmembrane region" description="Helical" evidence="1">
    <location>
        <begin position="31"/>
        <end position="53"/>
    </location>
</feature>